<evidence type="ECO:0000313" key="4">
    <source>
        <dbReference type="Proteomes" id="UP000294513"/>
    </source>
</evidence>
<feature type="region of interest" description="Disordered" evidence="1">
    <location>
        <begin position="1"/>
        <end position="66"/>
    </location>
</feature>
<feature type="compositionally biased region" description="Basic and acidic residues" evidence="1">
    <location>
        <begin position="20"/>
        <end position="30"/>
    </location>
</feature>
<dbReference type="GO" id="GO:0016787">
    <property type="term" value="F:hydrolase activity"/>
    <property type="evidence" value="ECO:0007669"/>
    <property type="project" value="UniProtKB-KW"/>
</dbReference>
<protein>
    <submittedName>
        <fullName evidence="3">Class A beta-lactamase-related serine hydrolase</fullName>
    </submittedName>
</protein>
<gene>
    <name evidence="3" type="ORF">E1298_17765</name>
</gene>
<comment type="caution">
    <text evidence="3">The sequence shown here is derived from an EMBL/GenBank/DDBJ whole genome shotgun (WGS) entry which is preliminary data.</text>
</comment>
<dbReference type="InterPro" id="IPR001466">
    <property type="entry name" value="Beta-lactam-related"/>
</dbReference>
<dbReference type="PANTHER" id="PTHR46825">
    <property type="entry name" value="D-ALANYL-D-ALANINE-CARBOXYPEPTIDASE/ENDOPEPTIDASE AMPH"/>
    <property type="match status" value="1"/>
</dbReference>
<dbReference type="Gene3D" id="3.40.710.10">
    <property type="entry name" value="DD-peptidase/beta-lactamase superfamily"/>
    <property type="match status" value="1"/>
</dbReference>
<proteinExistence type="predicted"/>
<dbReference type="AlphaFoldDB" id="A0A4R5BHV0"/>
<dbReference type="EMBL" id="SMKU01000083">
    <property type="protein sequence ID" value="TDD86091.1"/>
    <property type="molecule type" value="Genomic_DNA"/>
</dbReference>
<evidence type="ECO:0000313" key="3">
    <source>
        <dbReference type="EMBL" id="TDD86091.1"/>
    </source>
</evidence>
<dbReference type="SUPFAM" id="SSF56601">
    <property type="entry name" value="beta-lactamase/transpeptidase-like"/>
    <property type="match status" value="1"/>
</dbReference>
<evidence type="ECO:0000256" key="1">
    <source>
        <dbReference type="SAM" id="MobiDB-lite"/>
    </source>
</evidence>
<evidence type="ECO:0000259" key="2">
    <source>
        <dbReference type="Pfam" id="PF00144"/>
    </source>
</evidence>
<dbReference type="OrthoDB" id="262125at2"/>
<dbReference type="InterPro" id="IPR012338">
    <property type="entry name" value="Beta-lactam/transpept-like"/>
</dbReference>
<feature type="domain" description="Beta-lactamase-related" evidence="2">
    <location>
        <begin position="74"/>
        <end position="374"/>
    </location>
</feature>
<sequence>MHGHDGTSRGGARRCPSGRTVREIGVRPDEPPAFLGGPDRPSRPSSCRRTSPREKAASSVPTMTTQPHWSVRLTELAARHRVPGAALGILYDGLVSEAATGWANADARIEATTDTVWQIGSITKVWTATVVLCLAEAGLLDLDAPVVSVLPELRLADAELTQTITPRHLLSHTGGIDGDLFTDTGRGDDCLERYVALLADARVTFPLGATMSYCNAGYSLAGRMIEKVTGLVWDEAMREHLYEPLGLTHTSALPEDVLRFRAAIGHIGEHAAPRWGLPRSAGPAGTICSTAKDLLVFAALHLEGFEEMREEQVRMPDPHTHGDAWGLGWALFDWGGRLVAGHDGGTVGQSSFLRVLPDAGLAVCLLTNGGDADALYRDLFEEIFAELAGVLMPEPPCPAEDPPGFDLAPYTGVYARDSARITITPQDDGLMFHAAPVNADAALIARPAVEFQLHPVRPGLFVLRPDGVRDWSSVTFYTLPDGSAYLHRGLRATPKVG</sequence>
<organism evidence="3 4">
    <name type="scientific">Actinomadura rubrisoli</name>
    <dbReference type="NCBI Taxonomy" id="2530368"/>
    <lineage>
        <taxon>Bacteria</taxon>
        <taxon>Bacillati</taxon>
        <taxon>Actinomycetota</taxon>
        <taxon>Actinomycetes</taxon>
        <taxon>Streptosporangiales</taxon>
        <taxon>Thermomonosporaceae</taxon>
        <taxon>Actinomadura</taxon>
    </lineage>
</organism>
<reference evidence="3 4" key="1">
    <citation type="submission" date="2019-03" db="EMBL/GenBank/DDBJ databases">
        <title>Draft genome sequences of novel Actinobacteria.</title>
        <authorList>
            <person name="Sahin N."/>
            <person name="Ay H."/>
            <person name="Saygin H."/>
        </authorList>
    </citation>
    <scope>NUCLEOTIDE SEQUENCE [LARGE SCALE GENOMIC DNA]</scope>
    <source>
        <strain evidence="3 4">H3C3</strain>
    </source>
</reference>
<keyword evidence="4" id="KW-1185">Reference proteome</keyword>
<dbReference type="Proteomes" id="UP000294513">
    <property type="component" value="Unassembled WGS sequence"/>
</dbReference>
<dbReference type="PANTHER" id="PTHR46825:SF12">
    <property type="entry name" value="PENICILLIN-BINDING PROTEIN 4"/>
    <property type="match status" value="1"/>
</dbReference>
<name>A0A4R5BHV0_9ACTN</name>
<dbReference type="Pfam" id="PF00144">
    <property type="entry name" value="Beta-lactamase"/>
    <property type="match status" value="1"/>
</dbReference>
<dbReference type="InterPro" id="IPR050491">
    <property type="entry name" value="AmpC-like"/>
</dbReference>
<accession>A0A4R5BHV0</accession>
<keyword evidence="3" id="KW-0378">Hydrolase</keyword>